<accession>A0A1K2IQH2</accession>
<dbReference type="SUPFAM" id="SSF54001">
    <property type="entry name" value="Cysteine proteinases"/>
    <property type="match status" value="1"/>
</dbReference>
<dbReference type="RefSeq" id="WP_072403368.1">
    <property type="nucleotide sequence ID" value="NZ_FPKV01000004.1"/>
</dbReference>
<dbReference type="InterPro" id="IPR052557">
    <property type="entry name" value="CAP/Cytokinesis_protein"/>
</dbReference>
<evidence type="ECO:0000259" key="1">
    <source>
        <dbReference type="SMART" id="SM00460"/>
    </source>
</evidence>
<evidence type="ECO:0000313" key="2">
    <source>
        <dbReference type="EMBL" id="SFZ94456.1"/>
    </source>
</evidence>
<reference evidence="2 3" key="1">
    <citation type="submission" date="2016-10" db="EMBL/GenBank/DDBJ databases">
        <authorList>
            <person name="de Groot N.N."/>
        </authorList>
    </citation>
    <scope>NUCLEOTIDE SEQUENCE [LARGE SCALE GENOMIC DNA]</scope>
    <source>
        <strain evidence="2 3">DSM 18180</strain>
    </source>
</reference>
<dbReference type="InterPro" id="IPR002931">
    <property type="entry name" value="Transglutaminase-like"/>
</dbReference>
<dbReference type="Gene3D" id="3.10.620.30">
    <property type="match status" value="1"/>
</dbReference>
<dbReference type="GO" id="GO:0005737">
    <property type="term" value="C:cytoplasm"/>
    <property type="evidence" value="ECO:0007669"/>
    <property type="project" value="TreeGrafter"/>
</dbReference>
<keyword evidence="3" id="KW-1185">Reference proteome</keyword>
<dbReference type="AlphaFoldDB" id="A0A1K2IQH2"/>
<dbReference type="STRING" id="369401.SAMN05428642_104191"/>
<evidence type="ECO:0000313" key="3">
    <source>
        <dbReference type="Proteomes" id="UP000182544"/>
    </source>
</evidence>
<proteinExistence type="predicted"/>
<protein>
    <submittedName>
        <fullName evidence="2">Transglutaminase-like superfamily protein</fullName>
    </submittedName>
</protein>
<name>A0A1K2IQH2_9FLAO</name>
<gene>
    <name evidence="2" type="ORF">SAMN05428642_104191</name>
</gene>
<dbReference type="EMBL" id="FPKV01000004">
    <property type="protein sequence ID" value="SFZ94456.1"/>
    <property type="molecule type" value="Genomic_DNA"/>
</dbReference>
<organism evidence="2 3">
    <name type="scientific">Flaviramulus basaltis</name>
    <dbReference type="NCBI Taxonomy" id="369401"/>
    <lineage>
        <taxon>Bacteria</taxon>
        <taxon>Pseudomonadati</taxon>
        <taxon>Bacteroidota</taxon>
        <taxon>Flavobacteriia</taxon>
        <taxon>Flavobacteriales</taxon>
        <taxon>Flavobacteriaceae</taxon>
        <taxon>Flaviramulus</taxon>
    </lineage>
</organism>
<dbReference type="InterPro" id="IPR038765">
    <property type="entry name" value="Papain-like_cys_pep_sf"/>
</dbReference>
<dbReference type="PANTHER" id="PTHR46333:SF2">
    <property type="entry name" value="CYTOKINESIS PROTEIN 3"/>
    <property type="match status" value="1"/>
</dbReference>
<dbReference type="OrthoDB" id="9788327at2"/>
<dbReference type="Pfam" id="PF01841">
    <property type="entry name" value="Transglut_core"/>
    <property type="match status" value="1"/>
</dbReference>
<dbReference type="PANTHER" id="PTHR46333">
    <property type="entry name" value="CYTOKINESIS PROTEIN 3"/>
    <property type="match status" value="1"/>
</dbReference>
<feature type="domain" description="Transglutaminase-like" evidence="1">
    <location>
        <begin position="114"/>
        <end position="180"/>
    </location>
</feature>
<dbReference type="SMART" id="SM00460">
    <property type="entry name" value="TGc"/>
    <property type="match status" value="1"/>
</dbReference>
<sequence length="349" mass="40494">MKQFLITLFLFSCIIVYGQQLDFKHINFKKADSIASALENHSLNNLPLLAYKLTNNLNTQIEKFRAIHTWVCLNIESDHSFGEKTIRKRKKFKNDSIAFSNWNSQVQAKVFERLLKDRKTICSGYAYLLKELTTLIDIPCEIVDGYSRTVTSNVNKIDVPNHSWNAVKLNDKWYLVDATLASGYFYINLNKFIKNYNDGYFLAEPELFSKNHYPLDKKWLLLEKQPTIDQFVEAPLVYGETYKYEVIPVAPIKLITKVSVDEEVLFSFKISDKNKIDKTNIVFSSGLRSDKIEASSFDNKKGLLNYKYHFTKKGQYDVHLKIDEDIVVSYTIEVEKGKSMHNPLYVIAN</sequence>
<dbReference type="Proteomes" id="UP000182544">
    <property type="component" value="Unassembled WGS sequence"/>
</dbReference>